<feature type="region of interest" description="Disordered" evidence="1">
    <location>
        <begin position="1175"/>
        <end position="1247"/>
    </location>
</feature>
<feature type="region of interest" description="Disordered" evidence="1">
    <location>
        <begin position="283"/>
        <end position="439"/>
    </location>
</feature>
<gene>
    <name evidence="2" type="ORF">CBR_g19483</name>
</gene>
<accession>A0A388KY29</accession>
<dbReference type="Proteomes" id="UP000265515">
    <property type="component" value="Unassembled WGS sequence"/>
</dbReference>
<feature type="compositionally biased region" description="Low complexity" evidence="1">
    <location>
        <begin position="1180"/>
        <end position="1200"/>
    </location>
</feature>
<sequence>MATHGRSRSAGGSAPHGEERRGTTSSPARETSWGGGGGEEERRAQNLWCDYSKRVWYLDWASQDGSDPLQPPCGPLLFVAVRADRTRLAGSIVQWVDVGEYNFKFTLKRHYRSDGSVDDIAKGCKVAGRMFGGYGRRAMSLPYFVALAPGHDEAVHVTNFLEVWARSGTSVSVVDVGPGTSISGPVGFAGGECSERGMGGQGGLPATPPDQEVGMLDDSEHDHPRAPSKPGLHGSRRQGLLGESTPRGGGDGERLRQGSESTTPRGLVERIGLFVHGMQVAEVSPGDRAGGPQVREVCGSDETTRRARPALAQLQTELSLEREASGNVAGEEEVSEQGLFRERSAEKTQSGGKRNLPDEEEREGVGALKRQRKVGGSAQTPTTREGGSVEKRKRVGGGDETPKDSSTRRRTGESSRKRSKSSRGKKEDEGDSGKGDDDVDITLNAFNLDNAFFLEMQTGVQRDVVLHIHPERILAIPDWEDAYNHRSLDEFLVDTIASAMIECYERKDMRYMKPIFLLAPIVVPPENSEPAVHVLPTDFDSSQPEKNWYYPVCGQHNARKAMKVKDHPVFEYYNFCKWSFRLIYFPDDEFDGYAHVSCEDNMKDKKNRPRLQVLSMRDIRNIWKIKGKPRVVLDNASKKKDEVRKWVQFMVLAMKKTPYTPFKKLAEQGKFSVKEMVDIIKMDRIMLRLWHYVEFEYEEMDKREWNANSTFFKSKKQLLEEFRDKGLDDKLWNETRNFFTDSTYINKCPQFLGCQHDNNIKRTVALVNDQHFPTEWKRVVLSVITGDRAKGKKYPRGVDECINIMWTRPSALTTLAQFNVDPLSAIDHKEALEKLGHQLRSHTCVLDLCGAVDRAQWDSGAFASLSELLGFVCQDYWILVVFVPCLWNLSFMTYLSALGAIRCYTGKWVRKMAAKKTHQFGNSVWEEEPDVMHILFKGEDPQLLTHPMYEGAVAEDDATALRRKQKVTPTDVEEKSFKSLTSADIGNLTQRGALYKDGEQNPNQLCNQLLFFCGVADAVLFLGKPHAQVVWSLLQQGRHVLAVDGDTTQLECTVQYVTHEVSSKAYPCDFHHVVVGPVYDPNKDMFFKLTPKKRRQGYHGASRAGAVSFIKRLEYVFFNENVVDPADFTLDNYKLAFGEEDDFNIETEQEESVEDDLFDLNGQLAIFNAQVSESPSVCKSGTPLATPTSGGPTPLSSSAPVKRGGLSHLRSSPGEPIRLTPQPERLRPGHPVPPDHPHLAAPTNPYHVGDKHTFSTAEDWGHDIVWHPDHFQPVLLDGEWAVAVRDVSGGWIYGDRWDLETFKSRAYNAVLERLSEVNRRSKDDPALREYENTLFDLLQSNKWLEVSSAFYALPSSPSIKQDGEGDGEGGGQRGTGGGSEQRSTKQRSLGHSGGGEGKKGSRENEKPHSGEKTKHHTGDGQGSDVDRDEDGGVLAVTGSTSMETGNDVRPGWITQPGEQDPVISSTSATHYTDAVGGAVVAKNGTCFAQLQKRLADCLGYIRTSETTSSSGTQCLPGSETTTYHGSGSDKLQPCSVSPQKEVRINPNPEASTVERAQRSAELERVVRVSENPGGEIRIHPNQEDVSAMTDDRCQDTVMLCMEVHKELQADCPTEGELATSFNVEPRTLGAECLVTVHTEVAVLSDSPVKADMSSPLETAVARMNPNQGPVSMSLPGAALETTVIQVHPRHTDEGLDGCRLLTTLDKDDSADDRIDPTLGDVGMEQPVQPAYDDPLYSGLHDEAMGEDVLKKSSDAVGDRFLYLSDDDKDTPHKDKKLRGGEVLLDIHGTLSTTQCDTVATEETQPVDVVDVDALCSETDRLKFPVADVEDFRHRDGDGFMPSSVIDADILNLSSFPVSLEYVVAASTCTGAPIVLGLPSVGSGDVEAKPGEHCLPLLASRSSARS</sequence>
<dbReference type="EMBL" id="BFEA01000214">
    <property type="protein sequence ID" value="GBG74970.1"/>
    <property type="molecule type" value="Genomic_DNA"/>
</dbReference>
<dbReference type="Gramene" id="GBG74970">
    <property type="protein sequence ID" value="GBG74970"/>
    <property type="gene ID" value="CBR_g19483"/>
</dbReference>
<feature type="compositionally biased region" description="Basic and acidic residues" evidence="1">
    <location>
        <begin position="1396"/>
        <end position="1418"/>
    </location>
</feature>
<reference evidence="2 3" key="1">
    <citation type="journal article" date="2018" name="Cell">
        <title>The Chara Genome: Secondary Complexity and Implications for Plant Terrestrialization.</title>
        <authorList>
            <person name="Nishiyama T."/>
            <person name="Sakayama H."/>
            <person name="Vries J.D."/>
            <person name="Buschmann H."/>
            <person name="Saint-Marcoux D."/>
            <person name="Ullrich K.K."/>
            <person name="Haas F.B."/>
            <person name="Vanderstraeten L."/>
            <person name="Becker D."/>
            <person name="Lang D."/>
            <person name="Vosolsobe S."/>
            <person name="Rombauts S."/>
            <person name="Wilhelmsson P.K.I."/>
            <person name="Janitza P."/>
            <person name="Kern R."/>
            <person name="Heyl A."/>
            <person name="Rumpler F."/>
            <person name="Villalobos L.I.A.C."/>
            <person name="Clay J.M."/>
            <person name="Skokan R."/>
            <person name="Toyoda A."/>
            <person name="Suzuki Y."/>
            <person name="Kagoshima H."/>
            <person name="Schijlen E."/>
            <person name="Tajeshwar N."/>
            <person name="Catarino B."/>
            <person name="Hetherington A.J."/>
            <person name="Saltykova A."/>
            <person name="Bonnot C."/>
            <person name="Breuninger H."/>
            <person name="Symeonidi A."/>
            <person name="Radhakrishnan G.V."/>
            <person name="Van Nieuwerburgh F."/>
            <person name="Deforce D."/>
            <person name="Chang C."/>
            <person name="Karol K.G."/>
            <person name="Hedrich R."/>
            <person name="Ulvskov P."/>
            <person name="Glockner G."/>
            <person name="Delwiche C.F."/>
            <person name="Petrasek J."/>
            <person name="Van de Peer Y."/>
            <person name="Friml J."/>
            <person name="Beilby M."/>
            <person name="Dolan L."/>
            <person name="Kohara Y."/>
            <person name="Sugano S."/>
            <person name="Fujiyama A."/>
            <person name="Delaux P.-M."/>
            <person name="Quint M."/>
            <person name="TheiBen G."/>
            <person name="Hagemann M."/>
            <person name="Harholt J."/>
            <person name="Dunand C."/>
            <person name="Zachgo S."/>
            <person name="Langdale J."/>
            <person name="Maumus F."/>
            <person name="Straeten D.V.D."/>
            <person name="Gould S.B."/>
            <person name="Rensing S.A."/>
        </authorList>
    </citation>
    <scope>NUCLEOTIDE SEQUENCE [LARGE SCALE GENOMIC DNA]</scope>
    <source>
        <strain evidence="2 3">S276</strain>
    </source>
</reference>
<feature type="compositionally biased region" description="Basic and acidic residues" evidence="1">
    <location>
        <begin position="396"/>
        <end position="416"/>
    </location>
</feature>
<protein>
    <submittedName>
        <fullName evidence="2">Uncharacterized protein</fullName>
    </submittedName>
</protein>
<name>A0A388KY29_CHABU</name>
<comment type="caution">
    <text evidence="2">The sequence shown here is derived from an EMBL/GenBank/DDBJ whole genome shotgun (WGS) entry which is preliminary data.</text>
</comment>
<feature type="compositionally biased region" description="Polar residues" evidence="1">
    <location>
        <begin position="1508"/>
        <end position="1525"/>
    </location>
</feature>
<evidence type="ECO:0000313" key="3">
    <source>
        <dbReference type="Proteomes" id="UP000265515"/>
    </source>
</evidence>
<feature type="region of interest" description="Disordered" evidence="1">
    <location>
        <begin position="188"/>
        <end position="266"/>
    </location>
</feature>
<feature type="compositionally biased region" description="Basic and acidic residues" evidence="1">
    <location>
        <begin position="424"/>
        <end position="436"/>
    </location>
</feature>
<feature type="region of interest" description="Disordered" evidence="1">
    <location>
        <begin position="1355"/>
        <end position="1464"/>
    </location>
</feature>
<feature type="compositionally biased region" description="Gly residues" evidence="1">
    <location>
        <begin position="1368"/>
        <end position="1379"/>
    </location>
</feature>
<evidence type="ECO:0000256" key="1">
    <source>
        <dbReference type="SAM" id="MobiDB-lite"/>
    </source>
</evidence>
<organism evidence="2 3">
    <name type="scientific">Chara braunii</name>
    <name type="common">Braun's stonewort</name>
    <dbReference type="NCBI Taxonomy" id="69332"/>
    <lineage>
        <taxon>Eukaryota</taxon>
        <taxon>Viridiplantae</taxon>
        <taxon>Streptophyta</taxon>
        <taxon>Charophyceae</taxon>
        <taxon>Charales</taxon>
        <taxon>Characeae</taxon>
        <taxon>Chara</taxon>
    </lineage>
</organism>
<keyword evidence="3" id="KW-1185">Reference proteome</keyword>
<feature type="region of interest" description="Disordered" evidence="1">
    <location>
        <begin position="1508"/>
        <end position="1538"/>
    </location>
</feature>
<evidence type="ECO:0000313" key="2">
    <source>
        <dbReference type="EMBL" id="GBG74970.1"/>
    </source>
</evidence>
<proteinExistence type="predicted"/>
<feature type="region of interest" description="Disordered" evidence="1">
    <location>
        <begin position="1"/>
        <end position="40"/>
    </location>
</feature>